<dbReference type="InterPro" id="IPR008579">
    <property type="entry name" value="UGlyAH_Cupin_dom"/>
</dbReference>
<evidence type="ECO:0000259" key="1">
    <source>
        <dbReference type="Pfam" id="PF05899"/>
    </source>
</evidence>
<dbReference type="PANTHER" id="PTHR40943">
    <property type="entry name" value="CYTOPLASMIC PROTEIN-RELATED"/>
    <property type="match status" value="1"/>
</dbReference>
<evidence type="ECO:0000313" key="3">
    <source>
        <dbReference type="Proteomes" id="UP000298180"/>
    </source>
</evidence>
<dbReference type="Pfam" id="PF05899">
    <property type="entry name" value="Cupin_3"/>
    <property type="match status" value="1"/>
</dbReference>
<dbReference type="OrthoDB" id="9799053at2"/>
<protein>
    <submittedName>
        <fullName evidence="2">DUF861 domain-containing protein</fullName>
    </submittedName>
</protein>
<reference evidence="2 3" key="1">
    <citation type="submission" date="2019-03" db="EMBL/GenBank/DDBJ databases">
        <title>Ramlibacter henchirensis DSM 14656, whole genome shotgun sequence.</title>
        <authorList>
            <person name="Zhang X."/>
            <person name="Feng G."/>
            <person name="Zhu H."/>
        </authorList>
    </citation>
    <scope>NUCLEOTIDE SEQUENCE [LARGE SCALE GENOMIC DNA]</scope>
    <source>
        <strain evidence="2 3">DSM 14656</strain>
    </source>
</reference>
<accession>A0A4Z0C5L2</accession>
<dbReference type="RefSeq" id="WP_135261720.1">
    <property type="nucleotide sequence ID" value="NZ_SMLM01000001.1"/>
</dbReference>
<evidence type="ECO:0000313" key="2">
    <source>
        <dbReference type="EMBL" id="TFZ05638.1"/>
    </source>
</evidence>
<dbReference type="InterPro" id="IPR014710">
    <property type="entry name" value="RmlC-like_jellyroll"/>
</dbReference>
<dbReference type="Proteomes" id="UP000298180">
    <property type="component" value="Unassembled WGS sequence"/>
</dbReference>
<dbReference type="PANTHER" id="PTHR40943:SF1">
    <property type="entry name" value="CYTOPLASMIC PROTEIN"/>
    <property type="match status" value="1"/>
</dbReference>
<feature type="domain" description="(S)-ureidoglycine aminohydrolase cupin" evidence="1">
    <location>
        <begin position="170"/>
        <end position="240"/>
    </location>
</feature>
<dbReference type="SUPFAM" id="SSF51182">
    <property type="entry name" value="RmlC-like cupins"/>
    <property type="match status" value="1"/>
</dbReference>
<organism evidence="2 3">
    <name type="scientific">Ramlibacter henchirensis</name>
    <dbReference type="NCBI Taxonomy" id="204072"/>
    <lineage>
        <taxon>Bacteria</taxon>
        <taxon>Pseudomonadati</taxon>
        <taxon>Pseudomonadota</taxon>
        <taxon>Betaproteobacteria</taxon>
        <taxon>Burkholderiales</taxon>
        <taxon>Comamonadaceae</taxon>
        <taxon>Ramlibacter</taxon>
    </lineage>
</organism>
<comment type="caution">
    <text evidence="2">The sequence shown here is derived from an EMBL/GenBank/DDBJ whole genome shotgun (WGS) entry which is preliminary data.</text>
</comment>
<proteinExistence type="predicted"/>
<dbReference type="AlphaFoldDB" id="A0A4Z0C5L2"/>
<gene>
    <name evidence="2" type="ORF">EZ313_02955</name>
</gene>
<sequence>MDTPIATRTTVALVLHRADGNPVATEFQRAAFGRKDPFARQREIAWEGPKGIAAGCTSFIGELEVASFPHTETLVVVEGELILAAEGANPLVLGHDAGAVIACGTSLRIQAASRVRFVWCALECERPVRAGITPLRAEADFEPSAPPPAHTLLGPAPQCRSDNVFTDEQAQYRAGTWDSTGYHRIVRPHPLNEFMHLLAGSVRFACADGSVVTARAGDALFVPQGEPVGWESSERVAKFYAVQTVQD</sequence>
<keyword evidence="3" id="KW-1185">Reference proteome</keyword>
<dbReference type="Gene3D" id="2.60.120.10">
    <property type="entry name" value="Jelly Rolls"/>
    <property type="match status" value="2"/>
</dbReference>
<dbReference type="EMBL" id="SMLM01000001">
    <property type="protein sequence ID" value="TFZ05638.1"/>
    <property type="molecule type" value="Genomic_DNA"/>
</dbReference>
<dbReference type="InterPro" id="IPR011051">
    <property type="entry name" value="RmlC_Cupin_sf"/>
</dbReference>
<name>A0A4Z0C5L2_9BURK</name>